<evidence type="ECO:0000256" key="2">
    <source>
        <dbReference type="SAM" id="MobiDB-lite"/>
    </source>
</evidence>
<dbReference type="Proteomes" id="UP001642484">
    <property type="component" value="Unassembled WGS sequence"/>
</dbReference>
<feature type="domain" description="USP" evidence="3">
    <location>
        <begin position="40"/>
        <end position="521"/>
    </location>
</feature>
<gene>
    <name evidence="5" type="ORF">CCMP2556_LOCUS19475</name>
</gene>
<feature type="compositionally biased region" description="Low complexity" evidence="2">
    <location>
        <begin position="243"/>
        <end position="264"/>
    </location>
</feature>
<dbReference type="InterPro" id="IPR006615">
    <property type="entry name" value="Pept_C19_DUSP"/>
</dbReference>
<dbReference type="PROSITE" id="PS00972">
    <property type="entry name" value="USP_1"/>
    <property type="match status" value="1"/>
</dbReference>
<organism evidence="5 6">
    <name type="scientific">Durusdinium trenchii</name>
    <dbReference type="NCBI Taxonomy" id="1381693"/>
    <lineage>
        <taxon>Eukaryota</taxon>
        <taxon>Sar</taxon>
        <taxon>Alveolata</taxon>
        <taxon>Dinophyceae</taxon>
        <taxon>Suessiales</taxon>
        <taxon>Symbiodiniaceae</taxon>
        <taxon>Durusdinium</taxon>
    </lineage>
</organism>
<dbReference type="InterPro" id="IPR018200">
    <property type="entry name" value="USP_CS"/>
</dbReference>
<feature type="region of interest" description="Disordered" evidence="2">
    <location>
        <begin position="837"/>
        <end position="924"/>
    </location>
</feature>
<sequence>MGSYRQEPGMSITGGERRSSSSYSDPRFGRTSQKSRKGLLGLSNLGNTCFMNAALQCLSHSHGMQKYFRHCPHAFSSKAQGPRQKLLMAFAHWFEQDWGANVSAPYHRPEDVLRAVQQLNPTFQGYAQQDSQEFLRCVLDNIHEELRREVKEEVEDESHSGENGNACHDARSDRRSAGNTASTDFLPSGGKVLERSSSGSSTSQHLMQFCQVPESNTDMGEIRLSETSAGNRPVAESAEEVEQASSGPNMASAGESSEGGAASSKKIHRTHFESIISELFQGKVVSCVRCTQCNQTSRTSEAVYDVSVPIPNANEPASPLSADGSPVSLPAGSPGHLQPQSAGLRSSSWSGVLGGLGKVKSWFYDKGVSLNDCLRRYCAPEYLSGKDQYYCERCKKKNDCEKRMVFKELPEILCIHLKRFRFDNAYGWFAGSKNSRVVNFPVTSHLDMSQFMEEVPNQPTEYRLIGLIQHIGSMGGGHYIAYCQHKRKPQDWYEFDDVQVNPVMPEQVERAEPYVLFYQRVPSKKAKHDRQIFKNDMRAMQEKINQHIANAASSKARTDRSGREKAALEMNRQALQEEIRNHGPALRNLYKSPPAELEVAFVSKHWYVRLTTMSEPGPLDNKEYLCPHGQLGYSSAELASEPFFPISKQLSKSLIGIYGGGPEITSLDNCKKCQIRIAAYNLRKQAEYEMVTRYDTKDTGDGQGWYLVNAEWVNNWKRYVKGEPVSNFWEMCAPGPITNDRLFEKEDPTKLRANLRLKLDYIGVNACVWWLFMHVHGGGPAIVRDDLEIYSQELPLETELVPNELRPKEGDDFSMRTSREFVDECHGDEELYKRLYPGNAEAPPEPRGTPGHADDAEDVELPQAPTEAREAVSVSPEEGEEGATPASPATAATEKAEVSNEVSMDTSPNGSRPRPSGQDSPTSV</sequence>
<dbReference type="SUPFAM" id="SSF54001">
    <property type="entry name" value="Cysteine proteinases"/>
    <property type="match status" value="1"/>
</dbReference>
<evidence type="ECO:0000256" key="1">
    <source>
        <dbReference type="RuleBase" id="RU366025"/>
    </source>
</evidence>
<evidence type="ECO:0000313" key="6">
    <source>
        <dbReference type="Proteomes" id="UP001642484"/>
    </source>
</evidence>
<feature type="domain" description="DUSP" evidence="4">
    <location>
        <begin position="678"/>
        <end position="787"/>
    </location>
</feature>
<feature type="region of interest" description="Disordered" evidence="2">
    <location>
        <begin position="314"/>
        <end position="343"/>
    </location>
</feature>
<dbReference type="InterPro" id="IPR050185">
    <property type="entry name" value="Ub_carboxyl-term_hydrolase"/>
</dbReference>
<feature type="compositionally biased region" description="Polar residues" evidence="2">
    <location>
        <begin position="900"/>
        <end position="910"/>
    </location>
</feature>
<keyword evidence="1" id="KW-0645">Protease</keyword>
<evidence type="ECO:0000259" key="4">
    <source>
        <dbReference type="PROSITE" id="PS51283"/>
    </source>
</evidence>
<dbReference type="InterPro" id="IPR001394">
    <property type="entry name" value="Peptidase_C19_UCH"/>
</dbReference>
<dbReference type="Pfam" id="PF06337">
    <property type="entry name" value="DUSP"/>
    <property type="match status" value="1"/>
</dbReference>
<dbReference type="PROSITE" id="PS00973">
    <property type="entry name" value="USP_2"/>
    <property type="match status" value="1"/>
</dbReference>
<dbReference type="PROSITE" id="PS51283">
    <property type="entry name" value="DUSP"/>
    <property type="match status" value="2"/>
</dbReference>
<dbReference type="InterPro" id="IPR038765">
    <property type="entry name" value="Papain-like_cys_pep_sf"/>
</dbReference>
<feature type="region of interest" description="Disordered" evidence="2">
    <location>
        <begin position="227"/>
        <end position="266"/>
    </location>
</feature>
<feature type="region of interest" description="Disordered" evidence="2">
    <location>
        <begin position="149"/>
        <end position="205"/>
    </location>
</feature>
<dbReference type="PROSITE" id="PS50235">
    <property type="entry name" value="USP_3"/>
    <property type="match status" value="1"/>
</dbReference>
<reference evidence="5 6" key="1">
    <citation type="submission" date="2024-02" db="EMBL/GenBank/DDBJ databases">
        <authorList>
            <person name="Chen Y."/>
            <person name="Shah S."/>
            <person name="Dougan E. K."/>
            <person name="Thang M."/>
            <person name="Chan C."/>
        </authorList>
    </citation>
    <scope>NUCLEOTIDE SEQUENCE [LARGE SCALE GENOMIC DNA]</scope>
</reference>
<dbReference type="SUPFAM" id="SSF143791">
    <property type="entry name" value="DUSP-like"/>
    <property type="match status" value="2"/>
</dbReference>
<dbReference type="Gene3D" id="3.30.2230.10">
    <property type="entry name" value="DUSP-like"/>
    <property type="match status" value="1"/>
</dbReference>
<dbReference type="PANTHER" id="PTHR21646">
    <property type="entry name" value="UBIQUITIN CARBOXYL-TERMINAL HYDROLASE"/>
    <property type="match status" value="1"/>
</dbReference>
<protein>
    <recommendedName>
        <fullName evidence="1">Ubiquitin carboxyl-terminal hydrolase</fullName>
        <ecNumber evidence="1">3.4.19.12</ecNumber>
    </recommendedName>
</protein>
<dbReference type="Pfam" id="PF00443">
    <property type="entry name" value="UCH"/>
    <property type="match status" value="1"/>
</dbReference>
<dbReference type="EC" id="3.4.19.12" evidence="1"/>
<dbReference type="Gene3D" id="3.90.70.10">
    <property type="entry name" value="Cysteine proteinases"/>
    <property type="match status" value="1"/>
</dbReference>
<keyword evidence="6" id="KW-1185">Reference proteome</keyword>
<dbReference type="EMBL" id="CAXAMN010011113">
    <property type="protein sequence ID" value="CAK9034389.1"/>
    <property type="molecule type" value="Genomic_DNA"/>
</dbReference>
<keyword evidence="1" id="KW-0833">Ubl conjugation pathway</keyword>
<feature type="compositionally biased region" description="Polar residues" evidence="2">
    <location>
        <begin position="195"/>
        <end position="205"/>
    </location>
</feature>
<name>A0ABP0L862_9DINO</name>
<accession>A0ABP0L862</accession>
<dbReference type="PANTHER" id="PTHR21646:SF86">
    <property type="entry name" value="UBIQUITIN CARBOXYL-TERMINAL HYDROLASE"/>
    <property type="match status" value="1"/>
</dbReference>
<feature type="region of interest" description="Disordered" evidence="2">
    <location>
        <begin position="1"/>
        <end position="35"/>
    </location>
</feature>
<evidence type="ECO:0000259" key="3">
    <source>
        <dbReference type="PROSITE" id="PS50235"/>
    </source>
</evidence>
<dbReference type="CDD" id="cd02674">
    <property type="entry name" value="Peptidase_C19R"/>
    <property type="match status" value="1"/>
</dbReference>
<dbReference type="InterPro" id="IPR035927">
    <property type="entry name" value="DUSP-like_sf"/>
</dbReference>
<comment type="caution">
    <text evidence="5">The sequence shown here is derived from an EMBL/GenBank/DDBJ whole genome shotgun (WGS) entry which is preliminary data.</text>
</comment>
<feature type="domain" description="DUSP" evidence="4">
    <location>
        <begin position="573"/>
        <end position="670"/>
    </location>
</feature>
<keyword evidence="1" id="KW-0378">Hydrolase</keyword>
<comment type="similarity">
    <text evidence="1">Belongs to the peptidase C19 family.</text>
</comment>
<keyword evidence="1" id="KW-0788">Thiol protease</keyword>
<proteinExistence type="inferred from homology"/>
<feature type="compositionally biased region" description="Low complexity" evidence="2">
    <location>
        <begin position="882"/>
        <end position="893"/>
    </location>
</feature>
<evidence type="ECO:0000313" key="5">
    <source>
        <dbReference type="EMBL" id="CAK9034389.1"/>
    </source>
</evidence>
<dbReference type="EMBL" id="CAXAMN010011113">
    <property type="protein sequence ID" value="CAK9034391.1"/>
    <property type="molecule type" value="Genomic_DNA"/>
</dbReference>
<dbReference type="InterPro" id="IPR028889">
    <property type="entry name" value="USP"/>
</dbReference>
<dbReference type="SMART" id="SM00695">
    <property type="entry name" value="DUSP"/>
    <property type="match status" value="2"/>
</dbReference>
<comment type="catalytic activity">
    <reaction evidence="1">
        <text>Thiol-dependent hydrolysis of ester, thioester, amide, peptide and isopeptide bonds formed by the C-terminal Gly of ubiquitin (a 76-residue protein attached to proteins as an intracellular targeting signal).</text>
        <dbReference type="EC" id="3.4.19.12"/>
    </reaction>
</comment>